<dbReference type="PANTHER" id="PTHR46988:SF2">
    <property type="entry name" value="TWO PORE CALCIUM CHANNEL PROTEIN 1"/>
    <property type="match status" value="1"/>
</dbReference>
<keyword evidence="10" id="KW-0851">Voltage-gated channel</keyword>
<keyword evidence="8" id="KW-0677">Repeat</keyword>
<feature type="transmembrane region" description="Helical" evidence="16">
    <location>
        <begin position="294"/>
        <end position="317"/>
    </location>
</feature>
<proteinExistence type="inferred from homology"/>
<feature type="transmembrane region" description="Helical" evidence="16">
    <location>
        <begin position="557"/>
        <end position="575"/>
    </location>
</feature>
<dbReference type="GO" id="GO:0005509">
    <property type="term" value="F:calcium ion binding"/>
    <property type="evidence" value="ECO:0007669"/>
    <property type="project" value="InterPro"/>
</dbReference>
<keyword evidence="6" id="KW-0107">Calcium channel</keyword>
<dbReference type="InterPro" id="IPR011992">
    <property type="entry name" value="EF-hand-dom_pair"/>
</dbReference>
<evidence type="ECO:0000256" key="1">
    <source>
        <dbReference type="ARBA" id="ARBA00004141"/>
    </source>
</evidence>
<dbReference type="FunFam" id="1.20.120.350:FF:000055">
    <property type="entry name" value="Two pore calcium channel protein 1"/>
    <property type="match status" value="1"/>
</dbReference>
<evidence type="ECO:0000256" key="5">
    <source>
        <dbReference type="ARBA" id="ARBA00022568"/>
    </source>
</evidence>
<keyword evidence="14" id="KW-0407">Ion channel</keyword>
<feature type="region of interest" description="Disordered" evidence="15">
    <location>
        <begin position="744"/>
        <end position="771"/>
    </location>
</feature>
<dbReference type="Gene3D" id="1.20.120.350">
    <property type="entry name" value="Voltage-gated potassium channels. Chain C"/>
    <property type="match status" value="1"/>
</dbReference>
<dbReference type="SUPFAM" id="SSF81324">
    <property type="entry name" value="Voltage-gated potassium channels"/>
    <property type="match status" value="1"/>
</dbReference>
<feature type="compositionally biased region" description="Basic and acidic residues" evidence="15">
    <location>
        <begin position="744"/>
        <end position="757"/>
    </location>
</feature>
<keyword evidence="12" id="KW-0406">Ion transport</keyword>
<feature type="transmembrane region" description="Helical" evidence="16">
    <location>
        <begin position="646"/>
        <end position="675"/>
    </location>
</feature>
<comment type="caution">
    <text evidence="18">The sequence shown here is derived from an EMBL/GenBank/DDBJ whole genome shotgun (WGS) entry which is preliminary data.</text>
</comment>
<evidence type="ECO:0000256" key="8">
    <source>
        <dbReference type="ARBA" id="ARBA00022737"/>
    </source>
</evidence>
<dbReference type="Pfam" id="PF00520">
    <property type="entry name" value="Ion_trans"/>
    <property type="match status" value="2"/>
</dbReference>
<dbReference type="FunFam" id="1.10.287.70:FF:000094">
    <property type="entry name" value="Two pore calcium channel protein 1"/>
    <property type="match status" value="1"/>
</dbReference>
<evidence type="ECO:0000256" key="11">
    <source>
        <dbReference type="ARBA" id="ARBA00022989"/>
    </source>
</evidence>
<evidence type="ECO:0000313" key="18">
    <source>
        <dbReference type="EMBL" id="RXH68688.1"/>
    </source>
</evidence>
<dbReference type="AlphaFoldDB" id="A0A498HB45"/>
<dbReference type="GO" id="GO:0000325">
    <property type="term" value="C:plant-type vacuole"/>
    <property type="evidence" value="ECO:0007669"/>
    <property type="project" value="TreeGrafter"/>
</dbReference>
<dbReference type="PROSITE" id="PS50222">
    <property type="entry name" value="EF_HAND_2"/>
    <property type="match status" value="2"/>
</dbReference>
<dbReference type="GO" id="GO:0005774">
    <property type="term" value="C:vacuolar membrane"/>
    <property type="evidence" value="ECO:0007669"/>
    <property type="project" value="TreeGrafter"/>
</dbReference>
<dbReference type="InterPro" id="IPR027359">
    <property type="entry name" value="Volt_channel_dom_sf"/>
</dbReference>
<evidence type="ECO:0000256" key="15">
    <source>
        <dbReference type="SAM" id="MobiDB-lite"/>
    </source>
</evidence>
<evidence type="ECO:0000256" key="14">
    <source>
        <dbReference type="ARBA" id="ARBA00023303"/>
    </source>
</evidence>
<keyword evidence="7 16" id="KW-0812">Transmembrane</keyword>
<keyword evidence="5" id="KW-0109">Calcium transport</keyword>
<feature type="transmembrane region" description="Helical" evidence="16">
    <location>
        <begin position="587"/>
        <end position="605"/>
    </location>
</feature>
<dbReference type="PANTHER" id="PTHR46988">
    <property type="entry name" value="TWO PORE CALCIUM CHANNEL PROTEIN 1"/>
    <property type="match status" value="1"/>
</dbReference>
<dbReference type="Pfam" id="PF13499">
    <property type="entry name" value="EF-hand_7"/>
    <property type="match status" value="1"/>
</dbReference>
<sequence length="793" mass="92007">MHILRHIKLNRTPPDPSLGICGNEQSWPSKLILRLGINFEFYLNFDFYFIFQRQTRVSHKSLFTTAAITPRTAFRLITSPEKMEKPLLSGEGSGLRRRGDPSPGYKRRADAITFGTPYQKAAALVDLAEDGIGLPEQILDQSNFQSAAKYYFLYFRFSILWALLYFALILLNFLEKPLWCYRYTDTVYTCSDRDYFYLGQLPYLNSLESLIYEGITLIVLIVHIFFPISYEGFLYWKNPLTIFKVTCLLILVADMLVYALYVSSVAFDSLPFRIAPYIRVIFFILNFRELRSCMLILAGMLGTYLNVLALGLLFLLFSSWLAYVMFEDTKQGKTVFTSYGITLYKMFVLFTTSNNPDVWIPAYKASRWYSLFFVLYVLLGVYFVTNLILAVVYDSFKNQLVKQVSEMDQTRKAILKKAFNFLDKDNVGYLNKDECIQLFEELNKYRTLPKMTREEFQLIFDELDDSGDFKINLEEFFDLCNAIALKFPKEDTPSLLEKFPSFYHSLFSEKLKAFVRSPIFGYIISFILILNLATVIVETTLDIENSTAQEVWQVAEFVFGWVYVLEMALKVYSFGFENYWRDGQNRFDFVVTWIIVIGETITFVAPEGLTFLSNGEWIRYLLIARMLRLIRLLMHIQRCRAFVATFLALIPSLMPYLGTIFCVLCIYCILGVQIFGGMVNDGNTSLEGSELYENDYLLFNFNDYPNGMVTLFNLLVMGNWQVWMEVVAFVLEAFFAEMDLESSEKSEENGKEEEGVKDRRRPLGSKTRSQRIDVLLHHMLSSELTETQPSNDA</sequence>
<dbReference type="GO" id="GO:0034702">
    <property type="term" value="C:monoatomic ion channel complex"/>
    <property type="evidence" value="ECO:0007669"/>
    <property type="project" value="UniProtKB-KW"/>
</dbReference>
<evidence type="ECO:0000256" key="10">
    <source>
        <dbReference type="ARBA" id="ARBA00022882"/>
    </source>
</evidence>
<evidence type="ECO:0000256" key="2">
    <source>
        <dbReference type="ARBA" id="ARBA00009286"/>
    </source>
</evidence>
<dbReference type="InterPro" id="IPR005821">
    <property type="entry name" value="Ion_trans_dom"/>
</dbReference>
<comment type="subcellular location">
    <subcellularLocation>
        <location evidence="1">Membrane</location>
        <topology evidence="1">Multi-pass membrane protein</topology>
    </subcellularLocation>
</comment>
<keyword evidence="9" id="KW-0106">Calcium</keyword>
<dbReference type="STRING" id="3750.A0A498HB45"/>
<feature type="domain" description="EF-hand" evidence="17">
    <location>
        <begin position="410"/>
        <end position="445"/>
    </location>
</feature>
<dbReference type="CDD" id="cd00051">
    <property type="entry name" value="EFh"/>
    <property type="match status" value="1"/>
</dbReference>
<evidence type="ECO:0000256" key="16">
    <source>
        <dbReference type="SAM" id="Phobius"/>
    </source>
</evidence>
<dbReference type="InterPro" id="IPR002048">
    <property type="entry name" value="EF_hand_dom"/>
</dbReference>
<feature type="transmembrane region" description="Helical" evidence="16">
    <location>
        <begin position="242"/>
        <end position="264"/>
    </location>
</feature>
<evidence type="ECO:0000256" key="6">
    <source>
        <dbReference type="ARBA" id="ARBA00022673"/>
    </source>
</evidence>
<evidence type="ECO:0000256" key="12">
    <source>
        <dbReference type="ARBA" id="ARBA00023065"/>
    </source>
</evidence>
<dbReference type="GO" id="GO:0019722">
    <property type="term" value="P:calcium-mediated signaling"/>
    <property type="evidence" value="ECO:0007669"/>
    <property type="project" value="UniProtKB-ARBA"/>
</dbReference>
<evidence type="ECO:0000256" key="4">
    <source>
        <dbReference type="ARBA" id="ARBA00022448"/>
    </source>
</evidence>
<dbReference type="InterPro" id="IPR044581">
    <property type="entry name" value="TPC1_plant"/>
</dbReference>
<evidence type="ECO:0000256" key="7">
    <source>
        <dbReference type="ARBA" id="ARBA00022692"/>
    </source>
</evidence>
<dbReference type="SUPFAM" id="SSF47473">
    <property type="entry name" value="EF-hand"/>
    <property type="match status" value="1"/>
</dbReference>
<feature type="region of interest" description="Disordered" evidence="15">
    <location>
        <begin position="85"/>
        <end position="105"/>
    </location>
</feature>
<protein>
    <recommendedName>
        <fullName evidence="17">EF-hand domain-containing protein</fullName>
    </recommendedName>
</protein>
<name>A0A498HB45_MALDO</name>
<dbReference type="SMART" id="SM00054">
    <property type="entry name" value="EFh"/>
    <property type="match status" value="2"/>
</dbReference>
<feature type="transmembrane region" description="Helical" evidence="16">
    <location>
        <begin position="519"/>
        <end position="537"/>
    </location>
</feature>
<feature type="transmembrane region" description="Helical" evidence="16">
    <location>
        <begin position="368"/>
        <end position="393"/>
    </location>
</feature>
<feature type="transmembrane region" description="Helical" evidence="16">
    <location>
        <begin position="210"/>
        <end position="230"/>
    </location>
</feature>
<comment type="similarity">
    <text evidence="2">Belongs to the calcium channel alpha-1 subunit (TC 1.A.1.11) family. Two pore calcium channel subfamily.</text>
</comment>
<evidence type="ECO:0000313" key="19">
    <source>
        <dbReference type="Proteomes" id="UP000290289"/>
    </source>
</evidence>
<reference evidence="18 19" key="1">
    <citation type="submission" date="2018-10" db="EMBL/GenBank/DDBJ databases">
        <title>A high-quality apple genome assembly.</title>
        <authorList>
            <person name="Hu J."/>
        </authorList>
    </citation>
    <scope>NUCLEOTIDE SEQUENCE [LARGE SCALE GENOMIC DNA]</scope>
    <source>
        <strain evidence="19">cv. HFTH1</strain>
        <tissue evidence="18">Young leaf</tissue>
    </source>
</reference>
<feature type="domain" description="EF-hand" evidence="17">
    <location>
        <begin position="451"/>
        <end position="486"/>
    </location>
</feature>
<keyword evidence="4" id="KW-0813">Transport</keyword>
<feature type="transmembrane region" description="Helical" evidence="16">
    <location>
        <begin position="151"/>
        <end position="174"/>
    </location>
</feature>
<dbReference type="Gene3D" id="1.10.238.10">
    <property type="entry name" value="EF-hand"/>
    <property type="match status" value="1"/>
</dbReference>
<evidence type="ECO:0000256" key="13">
    <source>
        <dbReference type="ARBA" id="ARBA00023136"/>
    </source>
</evidence>
<dbReference type="GO" id="GO:0005245">
    <property type="term" value="F:voltage-gated calcium channel activity"/>
    <property type="evidence" value="ECO:0007669"/>
    <property type="project" value="InterPro"/>
</dbReference>
<dbReference type="FunFam" id="1.10.287.70:FF:000129">
    <property type="entry name" value="Two pore calcium channel protein 1"/>
    <property type="match status" value="1"/>
</dbReference>
<comment type="subunit">
    <text evidence="3">Homodimer.</text>
</comment>
<dbReference type="Gene3D" id="1.10.287.70">
    <property type="match status" value="2"/>
</dbReference>
<accession>A0A498HB45</accession>
<evidence type="ECO:0000256" key="9">
    <source>
        <dbReference type="ARBA" id="ARBA00022837"/>
    </source>
</evidence>
<gene>
    <name evidence="18" type="ORF">DVH24_031021</name>
</gene>
<keyword evidence="11 16" id="KW-1133">Transmembrane helix</keyword>
<keyword evidence="19" id="KW-1185">Reference proteome</keyword>
<evidence type="ECO:0000259" key="17">
    <source>
        <dbReference type="PROSITE" id="PS50222"/>
    </source>
</evidence>
<dbReference type="Proteomes" id="UP000290289">
    <property type="component" value="Chromosome 17"/>
</dbReference>
<dbReference type="EMBL" id="RDQH01000343">
    <property type="protein sequence ID" value="RXH68688.1"/>
    <property type="molecule type" value="Genomic_DNA"/>
</dbReference>
<organism evidence="18 19">
    <name type="scientific">Malus domestica</name>
    <name type="common">Apple</name>
    <name type="synonym">Pyrus malus</name>
    <dbReference type="NCBI Taxonomy" id="3750"/>
    <lineage>
        <taxon>Eukaryota</taxon>
        <taxon>Viridiplantae</taxon>
        <taxon>Streptophyta</taxon>
        <taxon>Embryophyta</taxon>
        <taxon>Tracheophyta</taxon>
        <taxon>Spermatophyta</taxon>
        <taxon>Magnoliopsida</taxon>
        <taxon>eudicotyledons</taxon>
        <taxon>Gunneridae</taxon>
        <taxon>Pentapetalae</taxon>
        <taxon>rosids</taxon>
        <taxon>fabids</taxon>
        <taxon>Rosales</taxon>
        <taxon>Rosaceae</taxon>
        <taxon>Amygdaloideae</taxon>
        <taxon>Maleae</taxon>
        <taxon>Malus</taxon>
    </lineage>
</organism>
<evidence type="ECO:0000256" key="3">
    <source>
        <dbReference type="ARBA" id="ARBA00011738"/>
    </source>
</evidence>
<keyword evidence="13 16" id="KW-0472">Membrane</keyword>